<dbReference type="GO" id="GO:0006355">
    <property type="term" value="P:regulation of DNA-templated transcription"/>
    <property type="evidence" value="ECO:0007669"/>
    <property type="project" value="InterPro"/>
</dbReference>
<feature type="domain" description="HTH merR-type" evidence="1">
    <location>
        <begin position="5"/>
        <end position="53"/>
    </location>
</feature>
<comment type="caution">
    <text evidence="2">The sequence shown here is derived from an EMBL/GenBank/DDBJ whole genome shotgun (WGS) entry which is preliminary data.</text>
</comment>
<evidence type="ECO:0000313" key="2">
    <source>
        <dbReference type="EMBL" id="KKT61814.1"/>
    </source>
</evidence>
<evidence type="ECO:0000313" key="3">
    <source>
        <dbReference type="Proteomes" id="UP000033945"/>
    </source>
</evidence>
<dbReference type="PROSITE" id="PS50937">
    <property type="entry name" value="HTH_MERR_2"/>
    <property type="match status" value="1"/>
</dbReference>
<reference evidence="2 3" key="1">
    <citation type="journal article" date="2015" name="Nature">
        <title>rRNA introns, odd ribosomes, and small enigmatic genomes across a large radiation of phyla.</title>
        <authorList>
            <person name="Brown C.T."/>
            <person name="Hug L.A."/>
            <person name="Thomas B.C."/>
            <person name="Sharon I."/>
            <person name="Castelle C.J."/>
            <person name="Singh A."/>
            <person name="Wilkins M.J."/>
            <person name="Williams K.H."/>
            <person name="Banfield J.F."/>
        </authorList>
    </citation>
    <scope>NUCLEOTIDE SEQUENCE [LARGE SCALE GENOMIC DNA]</scope>
</reference>
<evidence type="ECO:0000259" key="1">
    <source>
        <dbReference type="PROSITE" id="PS50937"/>
    </source>
</evidence>
<dbReference type="InterPro" id="IPR009061">
    <property type="entry name" value="DNA-bd_dom_put_sf"/>
</dbReference>
<dbReference type="Gene3D" id="1.10.1660.10">
    <property type="match status" value="1"/>
</dbReference>
<name>A0A0G1LPE1_9BACT</name>
<dbReference type="InterPro" id="IPR000551">
    <property type="entry name" value="MerR-type_HTH_dom"/>
</dbReference>
<proteinExistence type="predicted"/>
<dbReference type="Pfam" id="PF00376">
    <property type="entry name" value="MerR"/>
    <property type="match status" value="1"/>
</dbReference>
<organism evidence="2 3">
    <name type="scientific">Candidatus Giovannonibacteria bacterium GW2011_GWA2_44_26</name>
    <dbReference type="NCBI Taxonomy" id="1618648"/>
    <lineage>
        <taxon>Bacteria</taxon>
        <taxon>Candidatus Giovannoniibacteriota</taxon>
    </lineage>
</organism>
<dbReference type="Proteomes" id="UP000033945">
    <property type="component" value="Unassembled WGS sequence"/>
</dbReference>
<dbReference type="GO" id="GO:0003677">
    <property type="term" value="F:DNA binding"/>
    <property type="evidence" value="ECO:0007669"/>
    <property type="project" value="InterPro"/>
</dbReference>
<protein>
    <recommendedName>
        <fullName evidence="1">HTH merR-type domain-containing protein</fullName>
    </recommendedName>
</protein>
<dbReference type="EMBL" id="LCIT01000023">
    <property type="protein sequence ID" value="KKT61814.1"/>
    <property type="molecule type" value="Genomic_DNA"/>
</dbReference>
<dbReference type="AlphaFoldDB" id="A0A0G1LPE1"/>
<sequence length="81" mass="9039">MNKNYLTIKEAADFLGVAALTLRNWDKSGKFSAGRHPISNYRIYKTEQLEALLKEINAGGGQCVKPSKSSIKKLKVKLIED</sequence>
<dbReference type="SUPFAM" id="SSF46955">
    <property type="entry name" value="Putative DNA-binding domain"/>
    <property type="match status" value="1"/>
</dbReference>
<gene>
    <name evidence="2" type="ORF">UW55_C0023G0014</name>
</gene>
<accession>A0A0G1LPE1</accession>